<organism evidence="9 10">
    <name type="scientific">Acaulospora morrowiae</name>
    <dbReference type="NCBI Taxonomy" id="94023"/>
    <lineage>
        <taxon>Eukaryota</taxon>
        <taxon>Fungi</taxon>
        <taxon>Fungi incertae sedis</taxon>
        <taxon>Mucoromycota</taxon>
        <taxon>Glomeromycotina</taxon>
        <taxon>Glomeromycetes</taxon>
        <taxon>Diversisporales</taxon>
        <taxon>Acaulosporaceae</taxon>
        <taxon>Acaulospora</taxon>
    </lineage>
</organism>
<dbReference type="GO" id="GO:0004740">
    <property type="term" value="F:pyruvate dehydrogenase (acetyl-transferring) kinase activity"/>
    <property type="evidence" value="ECO:0007669"/>
    <property type="project" value="UniProtKB-EC"/>
</dbReference>
<dbReference type="Gene3D" id="1.20.140.20">
    <property type="entry name" value="Alpha-ketoacid/pyruvate dehydrogenase kinase, N-terminal domain"/>
    <property type="match status" value="1"/>
</dbReference>
<evidence type="ECO:0000256" key="3">
    <source>
        <dbReference type="ARBA" id="ARBA00022777"/>
    </source>
</evidence>
<evidence type="ECO:0000313" key="10">
    <source>
        <dbReference type="Proteomes" id="UP000789342"/>
    </source>
</evidence>
<name>A0A9N9P1S4_9GLOM</name>
<dbReference type="GO" id="GO:0005524">
    <property type="term" value="F:ATP binding"/>
    <property type="evidence" value="ECO:0007669"/>
    <property type="project" value="UniProtKB-UniRule"/>
</dbReference>
<evidence type="ECO:0000256" key="6">
    <source>
        <dbReference type="RuleBase" id="RU366032"/>
    </source>
</evidence>
<dbReference type="PANTHER" id="PTHR11947:SF3">
    <property type="entry name" value="[PYRUVATE DEHYDROGENASE (ACETYL-TRANSFERRING)] KINASE, MITOCHONDRIAL"/>
    <property type="match status" value="1"/>
</dbReference>
<dbReference type="OrthoDB" id="241648at2759"/>
<sequence length="142" mass="16590">QNPSQGTLFRATQFLTEELPIRLAHRVKELDELPHNLSSMPSIIKVKNWYAQSFEELVSFAKPKFSPEVKKRLLEDPGEITELPENKPNLAVNSTPGTPRKSVSLRHRYYAHVEDMDWPPEVRVYNEKFTKLIEEIKKRHDP</sequence>
<evidence type="ECO:0000259" key="8">
    <source>
        <dbReference type="Pfam" id="PF10436"/>
    </source>
</evidence>
<dbReference type="InterPro" id="IPR039028">
    <property type="entry name" value="BCKD/PDK"/>
</dbReference>
<protein>
    <recommendedName>
        <fullName evidence="6">Protein-serine/threonine kinase</fullName>
        <ecNumber evidence="6">2.7.11.-</ecNumber>
    </recommendedName>
</protein>
<dbReference type="AlphaFoldDB" id="A0A9N9P1S4"/>
<proteinExistence type="inferred from homology"/>
<feature type="non-terminal residue" evidence="9">
    <location>
        <position position="142"/>
    </location>
</feature>
<dbReference type="GO" id="GO:0010906">
    <property type="term" value="P:regulation of glucose metabolic process"/>
    <property type="evidence" value="ECO:0007669"/>
    <property type="project" value="TreeGrafter"/>
</dbReference>
<dbReference type="EC" id="2.7.11.-" evidence="6"/>
<evidence type="ECO:0000256" key="4">
    <source>
        <dbReference type="ARBA" id="ARBA00022840"/>
    </source>
</evidence>
<comment type="catalytic activity">
    <reaction evidence="5">
        <text>L-seryl-[pyruvate dehydrogenase E1 alpha subunit] + ATP = O-phospho-L-seryl-[pyruvate dehydrogenase E1 alpha subunit] + ADP + H(+)</text>
        <dbReference type="Rhea" id="RHEA:23052"/>
        <dbReference type="Rhea" id="RHEA-COMP:13689"/>
        <dbReference type="Rhea" id="RHEA-COMP:13690"/>
        <dbReference type="ChEBI" id="CHEBI:15378"/>
        <dbReference type="ChEBI" id="CHEBI:29999"/>
        <dbReference type="ChEBI" id="CHEBI:30616"/>
        <dbReference type="ChEBI" id="CHEBI:83421"/>
        <dbReference type="ChEBI" id="CHEBI:456216"/>
        <dbReference type="EC" id="2.7.11.2"/>
    </reaction>
</comment>
<keyword evidence="3 6" id="KW-0418">Kinase</keyword>
<keyword evidence="1 6" id="KW-0808">Transferase</keyword>
<gene>
    <name evidence="9" type="ORF">AMORRO_LOCUS17399</name>
</gene>
<reference evidence="9" key="1">
    <citation type="submission" date="2021-06" db="EMBL/GenBank/DDBJ databases">
        <authorList>
            <person name="Kallberg Y."/>
            <person name="Tangrot J."/>
            <person name="Rosling A."/>
        </authorList>
    </citation>
    <scope>NUCLEOTIDE SEQUENCE</scope>
    <source>
        <strain evidence="9">CL551</strain>
    </source>
</reference>
<feature type="domain" description="Branched-chain alpha-ketoacid dehydrogenase kinase/Pyruvate dehydrogenase kinase N-terminal" evidence="8">
    <location>
        <begin position="2"/>
        <end position="141"/>
    </location>
</feature>
<dbReference type="InterPro" id="IPR036784">
    <property type="entry name" value="AK/P_DHK_N_sf"/>
</dbReference>
<dbReference type="GO" id="GO:0005759">
    <property type="term" value="C:mitochondrial matrix"/>
    <property type="evidence" value="ECO:0007669"/>
    <property type="project" value="UniProtKB-SubCell"/>
</dbReference>
<accession>A0A9N9P1S4</accession>
<evidence type="ECO:0000256" key="5">
    <source>
        <dbReference type="ARBA" id="ARBA00048201"/>
    </source>
</evidence>
<dbReference type="Pfam" id="PF10436">
    <property type="entry name" value="BCDHK_Adom3"/>
    <property type="match status" value="1"/>
</dbReference>
<feature type="region of interest" description="Disordered" evidence="7">
    <location>
        <begin position="80"/>
        <end position="101"/>
    </location>
</feature>
<dbReference type="EMBL" id="CAJVPV010053475">
    <property type="protein sequence ID" value="CAG8781990.1"/>
    <property type="molecule type" value="Genomic_DNA"/>
</dbReference>
<comment type="similarity">
    <text evidence="6">Belongs to the PDK/BCKDK protein kinase family.</text>
</comment>
<dbReference type="SUPFAM" id="SSF69012">
    <property type="entry name" value="alpha-ketoacid dehydrogenase kinase, N-terminal domain"/>
    <property type="match status" value="1"/>
</dbReference>
<keyword evidence="10" id="KW-1185">Reference proteome</keyword>
<comment type="caution">
    <text evidence="9">The sequence shown here is derived from an EMBL/GenBank/DDBJ whole genome shotgun (WGS) entry which is preliminary data.</text>
</comment>
<dbReference type="PANTHER" id="PTHR11947">
    <property type="entry name" value="PYRUVATE DEHYDROGENASE KINASE"/>
    <property type="match status" value="1"/>
</dbReference>
<evidence type="ECO:0000256" key="1">
    <source>
        <dbReference type="ARBA" id="ARBA00022679"/>
    </source>
</evidence>
<keyword evidence="2 6" id="KW-0547">Nucleotide-binding</keyword>
<feature type="non-terminal residue" evidence="9">
    <location>
        <position position="1"/>
    </location>
</feature>
<evidence type="ECO:0000313" key="9">
    <source>
        <dbReference type="EMBL" id="CAG8781990.1"/>
    </source>
</evidence>
<keyword evidence="4 6" id="KW-0067">ATP-binding</keyword>
<evidence type="ECO:0000256" key="7">
    <source>
        <dbReference type="SAM" id="MobiDB-lite"/>
    </source>
</evidence>
<comment type="subcellular location">
    <subcellularLocation>
        <location evidence="6">Mitochondrion matrix</location>
    </subcellularLocation>
</comment>
<keyword evidence="6" id="KW-0496">Mitochondrion</keyword>
<dbReference type="Proteomes" id="UP000789342">
    <property type="component" value="Unassembled WGS sequence"/>
</dbReference>
<evidence type="ECO:0000256" key="2">
    <source>
        <dbReference type="ARBA" id="ARBA00022741"/>
    </source>
</evidence>
<dbReference type="InterPro" id="IPR018955">
    <property type="entry name" value="BCDHK/PDK_N"/>
</dbReference>